<dbReference type="InterPro" id="IPR010998">
    <property type="entry name" value="Integrase_recombinase_N"/>
</dbReference>
<dbReference type="Pfam" id="PF22022">
    <property type="entry name" value="Phage_int_M"/>
    <property type="match status" value="1"/>
</dbReference>
<dbReference type="PANTHER" id="PTHR30629:SF2">
    <property type="entry name" value="PROPHAGE INTEGRASE INTS-RELATED"/>
    <property type="match status" value="1"/>
</dbReference>
<dbReference type="Pfam" id="PF13356">
    <property type="entry name" value="Arm-DNA-bind_3"/>
    <property type="match status" value="1"/>
</dbReference>
<comment type="similarity">
    <text evidence="1">Belongs to the 'phage' integrase family.</text>
</comment>
<evidence type="ECO:0000256" key="2">
    <source>
        <dbReference type="ARBA" id="ARBA00022908"/>
    </source>
</evidence>
<evidence type="ECO:0000256" key="3">
    <source>
        <dbReference type="ARBA" id="ARBA00023125"/>
    </source>
</evidence>
<dbReference type="InterPro" id="IPR050808">
    <property type="entry name" value="Phage_Integrase"/>
</dbReference>
<dbReference type="InterPro" id="IPR011010">
    <property type="entry name" value="DNA_brk_join_enz"/>
</dbReference>
<dbReference type="PROSITE" id="PS51898">
    <property type="entry name" value="TYR_RECOMBINASE"/>
    <property type="match status" value="1"/>
</dbReference>
<feature type="domain" description="Tyr recombinase" evidence="6">
    <location>
        <begin position="252"/>
        <end position="467"/>
    </location>
</feature>
<dbReference type="RefSeq" id="WP_179635177.1">
    <property type="nucleotide sequence ID" value="NZ_JACCFH010000001.1"/>
</dbReference>
<keyword evidence="8" id="KW-1185">Reference proteome</keyword>
<comment type="caution">
    <text evidence="7">The sequence shown here is derived from an EMBL/GenBank/DDBJ whole genome shotgun (WGS) entry which is preliminary data.</text>
</comment>
<dbReference type="PANTHER" id="PTHR30629">
    <property type="entry name" value="PROPHAGE INTEGRASE"/>
    <property type="match status" value="1"/>
</dbReference>
<dbReference type="InterPro" id="IPR013762">
    <property type="entry name" value="Integrase-like_cat_sf"/>
</dbReference>
<evidence type="ECO:0000256" key="5">
    <source>
        <dbReference type="SAM" id="Coils"/>
    </source>
</evidence>
<dbReference type="Pfam" id="PF00589">
    <property type="entry name" value="Phage_integrase"/>
    <property type="match status" value="1"/>
</dbReference>
<keyword evidence="4" id="KW-0233">DNA recombination</keyword>
<sequence>MGIEKGTRHKVAIRHLEVRAWVKSAEAGDELRAGKGLYLRRTQAGAFWVYRYASPVTGKQVRAQLWADDNGGIVGFPEASLEEAEARAARMRAAVLDGIDPVLKAEQDRELAQLRHEEERAQRLVAQQAAELEQLRRVSIRTLFDRWCDVELKSQTLPSGERKGRKDSGALARAQFERHVFDHIGDMTAKDVTKADILRVIDAQTTEGKQRTAQMLFSELRQMFAFAMDRELIAVDPMATLKKARVVGKGAQRDRILSADEIRRLADALPLANMNPRSVCAVWLTLATGCRIGELMGATWADDRADRAILQAVAEVEDVKLGFVDLKARTWYLPDTKNGRDHTIHLSDFALKQFNELATMRQTSAWVFPSTDNTGPVCLKSFNKQLSDRQRTDEERMSNRSKAVDALTLPGGRWTPHDLRRTAASLMAGMGISGDVIDECLNHQIESRVRRVYIRDRREADQARAFDALGARLAGLVQQIESETNIRPLRVA</sequence>
<dbReference type="Proteomes" id="UP000518288">
    <property type="component" value="Unassembled WGS sequence"/>
</dbReference>
<dbReference type="InterPro" id="IPR053876">
    <property type="entry name" value="Phage_int_M"/>
</dbReference>
<dbReference type="SUPFAM" id="SSF56349">
    <property type="entry name" value="DNA breaking-rejoining enzymes"/>
    <property type="match status" value="1"/>
</dbReference>
<name>A0A7Y9U8F7_9BURK</name>
<protein>
    <submittedName>
        <fullName evidence="7">Integrase</fullName>
    </submittedName>
</protein>
<keyword evidence="3" id="KW-0238">DNA-binding</keyword>
<gene>
    <name evidence="7" type="ORF">BDD16_003542</name>
</gene>
<dbReference type="Gene3D" id="1.10.443.10">
    <property type="entry name" value="Intergrase catalytic core"/>
    <property type="match status" value="1"/>
</dbReference>
<evidence type="ECO:0000259" key="6">
    <source>
        <dbReference type="PROSITE" id="PS51898"/>
    </source>
</evidence>
<keyword evidence="5" id="KW-0175">Coiled coil</keyword>
<dbReference type="InterPro" id="IPR038488">
    <property type="entry name" value="Integrase_DNA-bd_sf"/>
</dbReference>
<evidence type="ECO:0000313" key="7">
    <source>
        <dbReference type="EMBL" id="NYG34556.1"/>
    </source>
</evidence>
<dbReference type="GO" id="GO:0003677">
    <property type="term" value="F:DNA binding"/>
    <property type="evidence" value="ECO:0007669"/>
    <property type="project" value="UniProtKB-KW"/>
</dbReference>
<dbReference type="EMBL" id="JACCFH010000001">
    <property type="protein sequence ID" value="NYG34556.1"/>
    <property type="molecule type" value="Genomic_DNA"/>
</dbReference>
<dbReference type="InterPro" id="IPR002104">
    <property type="entry name" value="Integrase_catalytic"/>
</dbReference>
<evidence type="ECO:0000256" key="1">
    <source>
        <dbReference type="ARBA" id="ARBA00008857"/>
    </source>
</evidence>
<dbReference type="InterPro" id="IPR025166">
    <property type="entry name" value="Integrase_DNA_bind_dom"/>
</dbReference>
<keyword evidence="2" id="KW-0229">DNA integration</keyword>
<accession>A0A7Y9U8F7</accession>
<dbReference type="CDD" id="cd00801">
    <property type="entry name" value="INT_P4_C"/>
    <property type="match status" value="1"/>
</dbReference>
<reference evidence="7 8" key="1">
    <citation type="submission" date="2020-07" db="EMBL/GenBank/DDBJ databases">
        <title>Genomic Encyclopedia of Archaeal and Bacterial Type Strains, Phase II (KMG-II): from individual species to whole genera.</title>
        <authorList>
            <person name="Goeker M."/>
        </authorList>
    </citation>
    <scope>NUCLEOTIDE SEQUENCE [LARGE SCALE GENOMIC DNA]</scope>
    <source>
        <strain evidence="7 8">DSM 21226</strain>
    </source>
</reference>
<dbReference type="GO" id="GO:0015074">
    <property type="term" value="P:DNA integration"/>
    <property type="evidence" value="ECO:0007669"/>
    <property type="project" value="UniProtKB-KW"/>
</dbReference>
<dbReference type="Gene3D" id="1.10.150.130">
    <property type="match status" value="1"/>
</dbReference>
<dbReference type="GO" id="GO:0006310">
    <property type="term" value="P:DNA recombination"/>
    <property type="evidence" value="ECO:0007669"/>
    <property type="project" value="UniProtKB-KW"/>
</dbReference>
<dbReference type="Gene3D" id="3.30.160.390">
    <property type="entry name" value="Integrase, DNA-binding domain"/>
    <property type="match status" value="1"/>
</dbReference>
<organism evidence="7 8">
    <name type="scientific">Sphaerotilus montanus</name>
    <dbReference type="NCBI Taxonomy" id="522889"/>
    <lineage>
        <taxon>Bacteria</taxon>
        <taxon>Pseudomonadati</taxon>
        <taxon>Pseudomonadota</taxon>
        <taxon>Betaproteobacteria</taxon>
        <taxon>Burkholderiales</taxon>
        <taxon>Sphaerotilaceae</taxon>
        <taxon>Sphaerotilus</taxon>
    </lineage>
</organism>
<dbReference type="AlphaFoldDB" id="A0A7Y9U8F7"/>
<evidence type="ECO:0000313" key="8">
    <source>
        <dbReference type="Proteomes" id="UP000518288"/>
    </source>
</evidence>
<evidence type="ECO:0000256" key="4">
    <source>
        <dbReference type="ARBA" id="ARBA00023172"/>
    </source>
</evidence>
<feature type="coiled-coil region" evidence="5">
    <location>
        <begin position="102"/>
        <end position="138"/>
    </location>
</feature>
<proteinExistence type="inferred from homology"/>